<keyword evidence="2 6" id="KW-0812">Transmembrane</keyword>
<evidence type="ECO:0000256" key="4">
    <source>
        <dbReference type="ARBA" id="ARBA00023136"/>
    </source>
</evidence>
<dbReference type="InterPro" id="IPR051533">
    <property type="entry name" value="WaaL-like"/>
</dbReference>
<evidence type="ECO:0000313" key="9">
    <source>
        <dbReference type="Proteomes" id="UP001223743"/>
    </source>
</evidence>
<name>A0ABU0M157_9HYPH</name>
<feature type="transmembrane region" description="Helical" evidence="6">
    <location>
        <begin position="113"/>
        <end position="131"/>
    </location>
</feature>
<proteinExistence type="predicted"/>
<feature type="transmembrane region" description="Helical" evidence="6">
    <location>
        <begin position="60"/>
        <end position="78"/>
    </location>
</feature>
<sequence length="444" mass="48473">MLIASKGQPPRPSIDKGLFISIILLMTVATFKGADGIRSGYDDAIVAMVTHPIAGMLRNYGQYILFPLLGVTFAYEFFIKNTLRFKFDFLSFLIIMLPVYVFARVVVQYPDTASKYGLGAVIIMAICAYFASCRSRLSGHEMIFSVVMALAAFSVGLVALNVLSYATGYGFLNRNPRFYGSSTHPNFLGVQMAVCLMSLFALWSIGGRWPRIVAAVCMLACLFLIVLTGSRTAIIVVLFGAYGAFWQNFSPRLKAVAALFAIVAVVGALSSESILSLDAYNRGSDGNTRSEAWSYLYDRVSEKPLLGFGIMEGYSENSILRGWATFGIMFPILLMTVTLLAAYQYAGTSRLPIASRPYAGIPKGILWGLLAGSVFEGYLADAFSFSWIVFVVAMILSSDVPRTMTESARRTLIGALGRPAAGRPPVGRMPPMGVRRPGVRQFTR</sequence>
<reference evidence="8 9" key="1">
    <citation type="submission" date="2023-07" db="EMBL/GenBank/DDBJ databases">
        <title>Genomic Encyclopedia of Type Strains, Phase IV (KMG-IV): sequencing the most valuable type-strain genomes for metagenomic binning, comparative biology and taxonomic classification.</title>
        <authorList>
            <person name="Goeker M."/>
        </authorList>
    </citation>
    <scope>NUCLEOTIDE SEQUENCE [LARGE SCALE GENOMIC DNA]</scope>
    <source>
        <strain evidence="8 9">B1-1</strain>
    </source>
</reference>
<feature type="region of interest" description="Disordered" evidence="5">
    <location>
        <begin position="419"/>
        <end position="444"/>
    </location>
</feature>
<feature type="transmembrane region" description="Helical" evidence="6">
    <location>
        <begin position="323"/>
        <end position="345"/>
    </location>
</feature>
<gene>
    <name evidence="8" type="ORF">QO015_000294</name>
</gene>
<dbReference type="Proteomes" id="UP001223743">
    <property type="component" value="Unassembled WGS sequence"/>
</dbReference>
<protein>
    <submittedName>
        <fullName evidence="8">O-antigen ligase</fullName>
    </submittedName>
</protein>
<evidence type="ECO:0000259" key="7">
    <source>
        <dbReference type="Pfam" id="PF04932"/>
    </source>
</evidence>
<keyword evidence="9" id="KW-1185">Reference proteome</keyword>
<evidence type="ECO:0000256" key="3">
    <source>
        <dbReference type="ARBA" id="ARBA00022989"/>
    </source>
</evidence>
<feature type="transmembrane region" description="Helical" evidence="6">
    <location>
        <begin position="212"/>
        <end position="245"/>
    </location>
</feature>
<feature type="transmembrane region" description="Helical" evidence="6">
    <location>
        <begin position="186"/>
        <end position="205"/>
    </location>
</feature>
<feature type="domain" description="O-antigen ligase-related" evidence="7">
    <location>
        <begin position="217"/>
        <end position="312"/>
    </location>
</feature>
<dbReference type="RefSeq" id="WP_266281939.1">
    <property type="nucleotide sequence ID" value="NZ_JAPKNF010000001.1"/>
</dbReference>
<keyword evidence="4 6" id="KW-0472">Membrane</keyword>
<evidence type="ECO:0000256" key="5">
    <source>
        <dbReference type="SAM" id="MobiDB-lite"/>
    </source>
</evidence>
<feature type="transmembrane region" description="Helical" evidence="6">
    <location>
        <begin position="90"/>
        <end position="107"/>
    </location>
</feature>
<dbReference type="EMBL" id="JAUSWJ010000001">
    <property type="protein sequence ID" value="MDQ0514681.1"/>
    <property type="molecule type" value="Genomic_DNA"/>
</dbReference>
<keyword evidence="8" id="KW-0436">Ligase</keyword>
<dbReference type="InterPro" id="IPR007016">
    <property type="entry name" value="O-antigen_ligase-rel_domated"/>
</dbReference>
<dbReference type="PANTHER" id="PTHR37422">
    <property type="entry name" value="TEICHURONIC ACID BIOSYNTHESIS PROTEIN TUAE"/>
    <property type="match status" value="1"/>
</dbReference>
<evidence type="ECO:0000313" key="8">
    <source>
        <dbReference type="EMBL" id="MDQ0514681.1"/>
    </source>
</evidence>
<organism evidence="8 9">
    <name type="scientific">Kaistia geumhonensis</name>
    <dbReference type="NCBI Taxonomy" id="410839"/>
    <lineage>
        <taxon>Bacteria</taxon>
        <taxon>Pseudomonadati</taxon>
        <taxon>Pseudomonadota</taxon>
        <taxon>Alphaproteobacteria</taxon>
        <taxon>Hyphomicrobiales</taxon>
        <taxon>Kaistiaceae</taxon>
        <taxon>Kaistia</taxon>
    </lineage>
</organism>
<dbReference type="Pfam" id="PF04932">
    <property type="entry name" value="Wzy_C"/>
    <property type="match status" value="1"/>
</dbReference>
<evidence type="ECO:0000256" key="6">
    <source>
        <dbReference type="SAM" id="Phobius"/>
    </source>
</evidence>
<dbReference type="PANTHER" id="PTHR37422:SF13">
    <property type="entry name" value="LIPOPOLYSACCHARIDE BIOSYNTHESIS PROTEIN PA4999-RELATED"/>
    <property type="match status" value="1"/>
</dbReference>
<comment type="subcellular location">
    <subcellularLocation>
        <location evidence="1">Membrane</location>
        <topology evidence="1">Multi-pass membrane protein</topology>
    </subcellularLocation>
</comment>
<keyword evidence="3 6" id="KW-1133">Transmembrane helix</keyword>
<dbReference type="GO" id="GO:0016874">
    <property type="term" value="F:ligase activity"/>
    <property type="evidence" value="ECO:0007669"/>
    <property type="project" value="UniProtKB-KW"/>
</dbReference>
<evidence type="ECO:0000256" key="2">
    <source>
        <dbReference type="ARBA" id="ARBA00022692"/>
    </source>
</evidence>
<evidence type="ECO:0000256" key="1">
    <source>
        <dbReference type="ARBA" id="ARBA00004141"/>
    </source>
</evidence>
<feature type="transmembrane region" description="Helical" evidence="6">
    <location>
        <begin position="143"/>
        <end position="166"/>
    </location>
</feature>
<feature type="transmembrane region" description="Helical" evidence="6">
    <location>
        <begin position="365"/>
        <end position="396"/>
    </location>
</feature>
<comment type="caution">
    <text evidence="8">The sequence shown here is derived from an EMBL/GenBank/DDBJ whole genome shotgun (WGS) entry which is preliminary data.</text>
</comment>
<accession>A0ABU0M157</accession>
<feature type="transmembrane region" description="Helical" evidence="6">
    <location>
        <begin position="257"/>
        <end position="280"/>
    </location>
</feature>